<accession>A0ABQ0NZQ4</accession>
<dbReference type="Proteomes" id="UP001062901">
    <property type="component" value="Unassembled WGS sequence"/>
</dbReference>
<evidence type="ECO:0000313" key="2">
    <source>
        <dbReference type="Proteomes" id="UP001062901"/>
    </source>
</evidence>
<evidence type="ECO:0000313" key="1">
    <source>
        <dbReference type="EMBL" id="GBQ07558.1"/>
    </source>
</evidence>
<evidence type="ECO:0008006" key="3">
    <source>
        <dbReference type="Google" id="ProtNLM"/>
    </source>
</evidence>
<dbReference type="Gene3D" id="3.90.550.10">
    <property type="entry name" value="Spore Coat Polysaccharide Biosynthesis Protein SpsA, Chain A"/>
    <property type="match status" value="1"/>
</dbReference>
<dbReference type="InterPro" id="IPR029044">
    <property type="entry name" value="Nucleotide-diphossugar_trans"/>
</dbReference>
<dbReference type="SUPFAM" id="SSF53448">
    <property type="entry name" value="Nucleotide-diphospho-sugar transferases"/>
    <property type="match status" value="1"/>
</dbReference>
<proteinExistence type="predicted"/>
<name>A0ABQ0NZQ4_9PROT</name>
<sequence length="288" mass="34066">MKWFFAITEQTLSNDPDHGFIDCIRVAVRSARENTTLKPHMVFDGQECDFTREMRELGVTVIFHRIHFYDRLHEAQRRQKPEWPNYMQTAAGAFMRLDLPLLEKEDQYVLYTDCDVLFMRDPQVEFCRPAIFAACGQFGMQDYYTDMNSGVMVMNLERLRNDLPAMIDFLCDNLYYISGYDQELLRVFYNAQWSPLSARFNWKPYWGVNDDAVIVHFHAGKPPAARHLLDDPAYREHDPVFHTWRHWFFQNPAGYAHYVPRWEEFLRMSTSPPADTADEFDAMREGNA</sequence>
<dbReference type="RefSeq" id="WP_018979731.1">
    <property type="nucleotide sequence ID" value="NZ_BAQD01000036.1"/>
</dbReference>
<comment type="caution">
    <text evidence="1">The sequence shown here is derived from an EMBL/GenBank/DDBJ whole genome shotgun (WGS) entry which is preliminary data.</text>
</comment>
<reference evidence="1" key="1">
    <citation type="submission" date="2013-04" db="EMBL/GenBank/DDBJ databases">
        <title>The genome sequencing project of 58 acetic acid bacteria.</title>
        <authorList>
            <person name="Okamoto-Kainuma A."/>
            <person name="Ishikawa M."/>
            <person name="Umino S."/>
            <person name="Koizumi Y."/>
            <person name="Shiwa Y."/>
            <person name="Yoshikawa H."/>
            <person name="Matsutani M."/>
            <person name="Matsushita K."/>
        </authorList>
    </citation>
    <scope>NUCLEOTIDE SEQUENCE</scope>
    <source>
        <strain evidence="1">DSM 15669</strain>
    </source>
</reference>
<gene>
    <name evidence="1" type="ORF">AA15669_1436</name>
</gene>
<protein>
    <recommendedName>
        <fullName evidence="3">Glycosyltransferase</fullName>
    </recommendedName>
</protein>
<organism evidence="1 2">
    <name type="scientific">Saccharibacter floricola DSM 15669</name>
    <dbReference type="NCBI Taxonomy" id="1123227"/>
    <lineage>
        <taxon>Bacteria</taxon>
        <taxon>Pseudomonadati</taxon>
        <taxon>Pseudomonadota</taxon>
        <taxon>Alphaproteobacteria</taxon>
        <taxon>Acetobacterales</taxon>
        <taxon>Acetobacteraceae</taxon>
        <taxon>Saccharibacter</taxon>
    </lineage>
</organism>
<keyword evidence="2" id="KW-1185">Reference proteome</keyword>
<dbReference type="EMBL" id="BAQD01000036">
    <property type="protein sequence ID" value="GBQ07558.1"/>
    <property type="molecule type" value="Genomic_DNA"/>
</dbReference>